<feature type="non-terminal residue" evidence="1">
    <location>
        <position position="46"/>
    </location>
</feature>
<evidence type="ECO:0000313" key="2">
    <source>
        <dbReference type="Proteomes" id="UP000789901"/>
    </source>
</evidence>
<accession>A0ABN7XNL3</accession>
<keyword evidence="2" id="KW-1185">Reference proteome</keyword>
<proteinExistence type="predicted"/>
<reference evidence="1 2" key="1">
    <citation type="submission" date="2021-06" db="EMBL/GenBank/DDBJ databases">
        <authorList>
            <person name="Kallberg Y."/>
            <person name="Tangrot J."/>
            <person name="Rosling A."/>
        </authorList>
    </citation>
    <scope>NUCLEOTIDE SEQUENCE [LARGE SCALE GENOMIC DNA]</scope>
    <source>
        <strain evidence="1 2">120-4 pot B 10/14</strain>
    </source>
</reference>
<dbReference type="EMBL" id="CAJVQB010161934">
    <property type="protein sequence ID" value="CAG8856625.1"/>
    <property type="molecule type" value="Genomic_DNA"/>
</dbReference>
<evidence type="ECO:0000313" key="1">
    <source>
        <dbReference type="EMBL" id="CAG8856625.1"/>
    </source>
</evidence>
<comment type="caution">
    <text evidence="1">The sequence shown here is derived from an EMBL/GenBank/DDBJ whole genome shotgun (WGS) entry which is preliminary data.</text>
</comment>
<feature type="non-terminal residue" evidence="1">
    <location>
        <position position="1"/>
    </location>
</feature>
<gene>
    <name evidence="1" type="ORF">GMARGA_LOCUS45446</name>
</gene>
<protein>
    <submittedName>
        <fullName evidence="1">25318_t:CDS:1</fullName>
    </submittedName>
</protein>
<sequence>LAGGITIFEGNTLYLLQFYKWYKSLENNKCKYYNIAFDSNMKKELD</sequence>
<dbReference type="Proteomes" id="UP000789901">
    <property type="component" value="Unassembled WGS sequence"/>
</dbReference>
<organism evidence="1 2">
    <name type="scientific">Gigaspora margarita</name>
    <dbReference type="NCBI Taxonomy" id="4874"/>
    <lineage>
        <taxon>Eukaryota</taxon>
        <taxon>Fungi</taxon>
        <taxon>Fungi incertae sedis</taxon>
        <taxon>Mucoromycota</taxon>
        <taxon>Glomeromycotina</taxon>
        <taxon>Glomeromycetes</taxon>
        <taxon>Diversisporales</taxon>
        <taxon>Gigasporaceae</taxon>
        <taxon>Gigaspora</taxon>
    </lineage>
</organism>
<name>A0ABN7XNL3_GIGMA</name>